<name>R0LDM9_ANAPL</name>
<dbReference type="Proteomes" id="UP000296049">
    <property type="component" value="Unassembled WGS sequence"/>
</dbReference>
<evidence type="ECO:0000313" key="2">
    <source>
        <dbReference type="Proteomes" id="UP000296049"/>
    </source>
</evidence>
<accession>R0LDM9</accession>
<organism evidence="1 2">
    <name type="scientific">Anas platyrhynchos</name>
    <name type="common">Mallard</name>
    <name type="synonym">Anas boschas</name>
    <dbReference type="NCBI Taxonomy" id="8839"/>
    <lineage>
        <taxon>Eukaryota</taxon>
        <taxon>Metazoa</taxon>
        <taxon>Chordata</taxon>
        <taxon>Craniata</taxon>
        <taxon>Vertebrata</taxon>
        <taxon>Euteleostomi</taxon>
        <taxon>Archelosauria</taxon>
        <taxon>Archosauria</taxon>
        <taxon>Dinosauria</taxon>
        <taxon>Saurischia</taxon>
        <taxon>Theropoda</taxon>
        <taxon>Coelurosauria</taxon>
        <taxon>Aves</taxon>
        <taxon>Neognathae</taxon>
        <taxon>Galloanserae</taxon>
        <taxon>Anseriformes</taxon>
        <taxon>Anatidae</taxon>
        <taxon>Anatinae</taxon>
        <taxon>Anas</taxon>
    </lineage>
</organism>
<dbReference type="AlphaFoldDB" id="R0LDM9"/>
<reference evidence="2" key="1">
    <citation type="journal article" date="2013" name="Nat. Genet.">
        <title>The duck genome and transcriptome provide insight into an avian influenza virus reservoir species.</title>
        <authorList>
            <person name="Huang Y."/>
            <person name="Li Y."/>
            <person name="Burt D.W."/>
            <person name="Chen H."/>
            <person name="Zhang Y."/>
            <person name="Qian W."/>
            <person name="Kim H."/>
            <person name="Gan S."/>
            <person name="Zhao Y."/>
            <person name="Li J."/>
            <person name="Yi K."/>
            <person name="Feng H."/>
            <person name="Zhu P."/>
            <person name="Li B."/>
            <person name="Liu Q."/>
            <person name="Fairley S."/>
            <person name="Magor K.E."/>
            <person name="Du Z."/>
            <person name="Hu X."/>
            <person name="Goodman L."/>
            <person name="Tafer H."/>
            <person name="Vignal A."/>
            <person name="Lee T."/>
            <person name="Kim K.W."/>
            <person name="Sheng Z."/>
            <person name="An Y."/>
            <person name="Searle S."/>
            <person name="Herrero J."/>
            <person name="Groenen M.A."/>
            <person name="Crooijmans R.P."/>
            <person name="Faraut T."/>
            <person name="Cai Q."/>
            <person name="Webster R.G."/>
            <person name="Aldridge J.R."/>
            <person name="Warren W.C."/>
            <person name="Bartschat S."/>
            <person name="Kehr S."/>
            <person name="Marz M."/>
            <person name="Stadler P.F."/>
            <person name="Smith J."/>
            <person name="Kraus R.H."/>
            <person name="Zhao Y."/>
            <person name="Ren L."/>
            <person name="Fei J."/>
            <person name="Morisson M."/>
            <person name="Kaiser P."/>
            <person name="Griffin D.K."/>
            <person name="Rao M."/>
            <person name="Pitel F."/>
            <person name="Wang J."/>
            <person name="Li N."/>
        </authorList>
    </citation>
    <scope>NUCLEOTIDE SEQUENCE [LARGE SCALE GENOMIC DNA]</scope>
</reference>
<gene>
    <name evidence="1" type="ORF">Anapl_00074</name>
</gene>
<proteinExistence type="predicted"/>
<keyword evidence="2" id="KW-1185">Reference proteome</keyword>
<protein>
    <submittedName>
        <fullName evidence="1">Uncharacterized protein</fullName>
    </submittedName>
</protein>
<evidence type="ECO:0000313" key="1">
    <source>
        <dbReference type="EMBL" id="EOB03769.1"/>
    </source>
</evidence>
<dbReference type="EMBL" id="KB742833">
    <property type="protein sequence ID" value="EOB03769.1"/>
    <property type="molecule type" value="Genomic_DNA"/>
</dbReference>
<sequence>MPELQPWFILPSEVSAVLFQWQQEERDQRRTFGSGCSPSSMKLPVKFLLTPVLFGLLHRLRNLKPFPAGKEKDQNHLDLTLCSFHDKSPAALQQAVGDEIREFQRVREGSERSVLLHERVQNYPGKTGGVKQAELTPASNFLFQQRCHVTAFSKVNISKSVELCEPSPKAAVLSAWLLVKADNAGEVLHVNDLLVYSHQDEFHHCSSADFCSDMSILQANGEVNLLEILTNAMVMQSPPLYFVSAGETQEESPCERAGWVKSEESEGWEQSGSGLLPHSPPVPIIHDVLGENLSFLWAEREPSLSILLAAALPYSRRVFKRCAPQRDSFVSSCQRPCLFLALWCLAPVAAARDSFQPPSCSEELPC</sequence>